<proteinExistence type="predicted"/>
<organism evidence="1 2">
    <name type="scientific">Paraburkholderia fynbosensis</name>
    <dbReference type="NCBI Taxonomy" id="1200993"/>
    <lineage>
        <taxon>Bacteria</taxon>
        <taxon>Pseudomonadati</taxon>
        <taxon>Pseudomonadota</taxon>
        <taxon>Betaproteobacteria</taxon>
        <taxon>Burkholderiales</taxon>
        <taxon>Burkholderiaceae</taxon>
        <taxon>Paraburkholderia</taxon>
    </lineage>
</organism>
<protein>
    <submittedName>
        <fullName evidence="1">Uncharacterized protein</fullName>
    </submittedName>
</protein>
<gene>
    <name evidence="1" type="ORF">LMG27177_00362</name>
</gene>
<evidence type="ECO:0000313" key="2">
    <source>
        <dbReference type="Proteomes" id="UP000494252"/>
    </source>
</evidence>
<name>A0A6J5FCI0_9BURK</name>
<accession>A0A6J5FCI0</accession>
<reference evidence="1 2" key="1">
    <citation type="submission" date="2020-04" db="EMBL/GenBank/DDBJ databases">
        <authorList>
            <person name="De Canck E."/>
        </authorList>
    </citation>
    <scope>NUCLEOTIDE SEQUENCE [LARGE SCALE GENOMIC DNA]</scope>
    <source>
        <strain evidence="1 2">LMG 27177</strain>
    </source>
</reference>
<dbReference type="RefSeq" id="WP_175157807.1">
    <property type="nucleotide sequence ID" value="NZ_CADIKI010000001.1"/>
</dbReference>
<keyword evidence="2" id="KW-1185">Reference proteome</keyword>
<dbReference type="AlphaFoldDB" id="A0A6J5FCI0"/>
<dbReference type="Proteomes" id="UP000494252">
    <property type="component" value="Unassembled WGS sequence"/>
</dbReference>
<sequence length="99" mass="11311">MLGNIGKPDPLSLSHADRIREAVRANFELGTEIVIMVSEVECQSPGCPPLETVVAFWTDEGRHRFKVFKPMSEFEDDDLPWKWLRRSLTVPEDYVDGCC</sequence>
<dbReference type="EMBL" id="CADIKI010000001">
    <property type="protein sequence ID" value="CAB3777384.1"/>
    <property type="molecule type" value="Genomic_DNA"/>
</dbReference>
<evidence type="ECO:0000313" key="1">
    <source>
        <dbReference type="EMBL" id="CAB3777384.1"/>
    </source>
</evidence>